<evidence type="ECO:0000256" key="1">
    <source>
        <dbReference type="SAM" id="Phobius"/>
    </source>
</evidence>
<dbReference type="HOGENOM" id="CLU_1529304_0_0_2"/>
<dbReference type="eggNOG" id="arCOG10031">
    <property type="taxonomic scope" value="Archaea"/>
</dbReference>
<dbReference type="RefSeq" id="WP_048165763.1">
    <property type="nucleotide sequence ID" value="NZ_CP006019.1"/>
</dbReference>
<dbReference type="EMBL" id="CP006019">
    <property type="protein sequence ID" value="AIF70295.1"/>
    <property type="molecule type" value="Genomic_DNA"/>
</dbReference>
<dbReference type="GeneID" id="24843016"/>
<dbReference type="OrthoDB" id="95481at2157"/>
<reference evidence="2 3" key="2">
    <citation type="journal article" date="2015" name="Genome Announc.">
        <title>Complete Genome Sequence of Hyperthermophilic Piezophilic Archaeon Palaeococcus pacificus DY20341T, Isolated from Deep-Sea Hydrothermal Sediments.</title>
        <authorList>
            <person name="Zeng X."/>
            <person name="Jebbar M."/>
            <person name="Shao Z."/>
        </authorList>
    </citation>
    <scope>NUCLEOTIDE SEQUENCE [LARGE SCALE GENOMIC DNA]</scope>
    <source>
        <strain evidence="2 3">DY20341</strain>
    </source>
</reference>
<protein>
    <submittedName>
        <fullName evidence="2">Uncharacterized protein</fullName>
    </submittedName>
</protein>
<reference evidence="3" key="1">
    <citation type="submission" date="2013-06" db="EMBL/GenBank/DDBJ databases">
        <title>Complete Genome Sequence of Hyperthermophilic Palaeococcus pacificus DY20341T, Isolated from a Deep-Sea Hydrothermal Sediments.</title>
        <authorList>
            <person name="Zeng X."/>
            <person name="Shao Z."/>
        </authorList>
    </citation>
    <scope>NUCLEOTIDE SEQUENCE [LARGE SCALE GENOMIC DNA]</scope>
    <source>
        <strain evidence="3">DY20341</strain>
    </source>
</reference>
<proteinExistence type="predicted"/>
<feature type="transmembrane region" description="Helical" evidence="1">
    <location>
        <begin position="9"/>
        <end position="30"/>
    </location>
</feature>
<dbReference type="STRING" id="1343739.PAP_09600"/>
<keyword evidence="1" id="KW-1133">Transmembrane helix</keyword>
<sequence>MKLTQEQEMLLKIVLPLIILSAAIIGGLWYRILSHQTVPYDLVAPKGAIYFVGNVSLGDYTQENAVDLQGILVLKGNTLFGKEVEIGVQEGWCVDLVVWDGKKYEVKEKCASSVKLSMNAFYVTQHYYWYMERGYHLVLHKKDSSPIAKYERVYINTTVEGETKKGSLTLTYKE</sequence>
<gene>
    <name evidence="2" type="ORF">PAP_09600</name>
</gene>
<keyword evidence="1" id="KW-0812">Transmembrane</keyword>
<dbReference type="Proteomes" id="UP000027981">
    <property type="component" value="Chromosome"/>
</dbReference>
<keyword evidence="1" id="KW-0472">Membrane</keyword>
<evidence type="ECO:0000313" key="2">
    <source>
        <dbReference type="EMBL" id="AIF70295.1"/>
    </source>
</evidence>
<dbReference type="AlphaFoldDB" id="A0A075LUA3"/>
<evidence type="ECO:0000313" key="3">
    <source>
        <dbReference type="Proteomes" id="UP000027981"/>
    </source>
</evidence>
<accession>A0A075LUA3</accession>
<organism evidence="2 3">
    <name type="scientific">Palaeococcus pacificus DY20341</name>
    <dbReference type="NCBI Taxonomy" id="1343739"/>
    <lineage>
        <taxon>Archaea</taxon>
        <taxon>Methanobacteriati</taxon>
        <taxon>Methanobacteriota</taxon>
        <taxon>Thermococci</taxon>
        <taxon>Thermococcales</taxon>
        <taxon>Thermococcaceae</taxon>
        <taxon>Palaeococcus</taxon>
    </lineage>
</organism>
<name>A0A075LUA3_9EURY</name>
<dbReference type="KEGG" id="ppac:PAP_09600"/>
<keyword evidence="3" id="KW-1185">Reference proteome</keyword>